<proteinExistence type="predicted"/>
<evidence type="ECO:0000313" key="1">
    <source>
        <dbReference type="EMBL" id="SNR65004.1"/>
    </source>
</evidence>
<dbReference type="RefSeq" id="WP_089271572.1">
    <property type="nucleotide sequence ID" value="NZ_FZOC01000001.1"/>
</dbReference>
<gene>
    <name evidence="1" type="ORF">SAMN04488503_0610</name>
</gene>
<dbReference type="OrthoDB" id="275146at2"/>
<dbReference type="Proteomes" id="UP000198324">
    <property type="component" value="Unassembled WGS sequence"/>
</dbReference>
<protein>
    <recommendedName>
        <fullName evidence="3">Zinc-or iron-chelating domain-containing protein</fullName>
    </recommendedName>
</protein>
<dbReference type="EMBL" id="FZOC01000001">
    <property type="protein sequence ID" value="SNR65004.1"/>
    <property type="molecule type" value="Genomic_DNA"/>
</dbReference>
<organism evidence="1 2">
    <name type="scientific">Humidesulfovibrio mexicanus</name>
    <dbReference type="NCBI Taxonomy" id="147047"/>
    <lineage>
        <taxon>Bacteria</taxon>
        <taxon>Pseudomonadati</taxon>
        <taxon>Thermodesulfobacteriota</taxon>
        <taxon>Desulfovibrionia</taxon>
        <taxon>Desulfovibrionales</taxon>
        <taxon>Desulfovibrionaceae</taxon>
        <taxon>Humidesulfovibrio</taxon>
    </lineage>
</organism>
<dbReference type="AlphaFoldDB" id="A0A238Y363"/>
<name>A0A238Y363_9BACT</name>
<accession>A0A238Y363</accession>
<sequence length="175" mass="19439">MTDTQNHVCARCAAESGTCCTLEPGLEEYCFPLSAEERAAMEEAGARERHFCRQANTSAFVDNLCRLFGAEAGRIRALFPASGFHDRLAVTKAGACALLGRQGCRLPRSARPYYCRLYPFWIRDGRQLYFQFSQCMAQKEAAGTAALLSSLGLSNADILDLYQRLRRAWALPENA</sequence>
<evidence type="ECO:0008006" key="3">
    <source>
        <dbReference type="Google" id="ProtNLM"/>
    </source>
</evidence>
<keyword evidence="2" id="KW-1185">Reference proteome</keyword>
<evidence type="ECO:0000313" key="2">
    <source>
        <dbReference type="Proteomes" id="UP000198324"/>
    </source>
</evidence>
<reference evidence="1 2" key="1">
    <citation type="submission" date="2017-06" db="EMBL/GenBank/DDBJ databases">
        <authorList>
            <person name="Kim H.J."/>
            <person name="Triplett B.A."/>
        </authorList>
    </citation>
    <scope>NUCLEOTIDE SEQUENCE [LARGE SCALE GENOMIC DNA]</scope>
    <source>
        <strain evidence="1 2">DSM 13116</strain>
    </source>
</reference>